<dbReference type="EMBL" id="JYIX01000025">
    <property type="protein sequence ID" value="KJL34784.1"/>
    <property type="molecule type" value="Genomic_DNA"/>
</dbReference>
<evidence type="ECO:0008006" key="5">
    <source>
        <dbReference type="Google" id="ProtNLM"/>
    </source>
</evidence>
<gene>
    <name evidence="3" type="ORF">RS86_00661</name>
</gene>
<dbReference type="AlphaFoldDB" id="A0A0F0LQ25"/>
<dbReference type="InterPro" id="IPR012334">
    <property type="entry name" value="Pectin_lyas_fold"/>
</dbReference>
<evidence type="ECO:0000313" key="4">
    <source>
        <dbReference type="Proteomes" id="UP000033740"/>
    </source>
</evidence>
<reference evidence="3 4" key="1">
    <citation type="submission" date="2015-02" db="EMBL/GenBank/DDBJ databases">
        <title>Draft genome sequences of ten Microbacterium spp. with emphasis on heavy metal contaminated environments.</title>
        <authorList>
            <person name="Corretto E."/>
        </authorList>
    </citation>
    <scope>NUCLEOTIDE SEQUENCE [LARGE SCALE GENOMIC DNA]</scope>
    <source>
        <strain evidence="3 4">ARN176</strain>
    </source>
</reference>
<feature type="region of interest" description="Disordered" evidence="1">
    <location>
        <begin position="459"/>
        <end position="487"/>
    </location>
</feature>
<comment type="caution">
    <text evidence="3">The sequence shown here is derived from an EMBL/GenBank/DDBJ whole genome shotgun (WGS) entry which is preliminary data.</text>
</comment>
<sequence length="487" mass="51005">MKRRTFILSAAGAALALTAVPGAAQAVGPHAGVPTLAGRGPYTFVSDLTALQNAIDTVTEGATIVVADGTYAVPDGSPIRLSGVGGRWNKHLTITAESIGGVTFTGAQSFVFDGAHHVTLSGFVFMQSTTFEIPASCQAITLSRNEFVLADIEGLHNVMVRADDTVIEYNHFHGKSTLGIYLGVEGGGATDMAQNVHIHHNHFSDHTFPGDNGGEPIRLGVSPRALSSAHAIVEYNLFERCNGDPEAISVKSSDNTVRYNTIRDSLGGIVLRHGNRTRIESNHILNGENGVRIYGNDHVIVNNLITGIRGSAIVIGCGTLRDHYEGEPSSSRSKNDAPDRVRIALNSLIDVGGGIIGETARPIEPRDCVIVDNLVVSDRGSLALVPKSQGFTWAGNILWGAAATGDLPASGYTSADPLLETDAEGLPRIGAGSPAIDAAAQDHTAWVTDDILGRHRTGAADVGAHESSSAHARRTPLHAGDVGPQSA</sequence>
<organism evidence="3 4">
    <name type="scientific">Microbacterium azadirachtae</name>
    <dbReference type="NCBI Taxonomy" id="582680"/>
    <lineage>
        <taxon>Bacteria</taxon>
        <taxon>Bacillati</taxon>
        <taxon>Actinomycetota</taxon>
        <taxon>Actinomycetes</taxon>
        <taxon>Micrococcales</taxon>
        <taxon>Microbacteriaceae</taxon>
        <taxon>Microbacterium</taxon>
    </lineage>
</organism>
<dbReference type="InterPro" id="IPR039513">
    <property type="entry name" value="PL-6"/>
</dbReference>
<dbReference type="InterPro" id="IPR006626">
    <property type="entry name" value="PbH1"/>
</dbReference>
<feature type="chain" id="PRO_5002445463" description="Lyase" evidence="2">
    <location>
        <begin position="27"/>
        <end position="487"/>
    </location>
</feature>
<proteinExistence type="predicted"/>
<dbReference type="STRING" id="582680.RS86_00661"/>
<dbReference type="SMART" id="SM00710">
    <property type="entry name" value="PbH1"/>
    <property type="match status" value="5"/>
</dbReference>
<dbReference type="InterPro" id="IPR011050">
    <property type="entry name" value="Pectin_lyase_fold/virulence"/>
</dbReference>
<evidence type="ECO:0000313" key="3">
    <source>
        <dbReference type="EMBL" id="KJL34784.1"/>
    </source>
</evidence>
<evidence type="ECO:0000256" key="2">
    <source>
        <dbReference type="SAM" id="SignalP"/>
    </source>
</evidence>
<name>A0A0F0LQ25_9MICO</name>
<dbReference type="Pfam" id="PF14592">
    <property type="entry name" value="Chondroitinas_B"/>
    <property type="match status" value="1"/>
</dbReference>
<evidence type="ECO:0000256" key="1">
    <source>
        <dbReference type="SAM" id="MobiDB-lite"/>
    </source>
</evidence>
<feature type="signal peptide" evidence="2">
    <location>
        <begin position="1"/>
        <end position="26"/>
    </location>
</feature>
<protein>
    <recommendedName>
        <fullName evidence="5">Lyase</fullName>
    </recommendedName>
</protein>
<dbReference type="PATRIC" id="fig|582680.6.peg.685"/>
<dbReference type="Proteomes" id="UP000033740">
    <property type="component" value="Unassembled WGS sequence"/>
</dbReference>
<keyword evidence="2" id="KW-0732">Signal</keyword>
<dbReference type="SUPFAM" id="SSF51126">
    <property type="entry name" value="Pectin lyase-like"/>
    <property type="match status" value="1"/>
</dbReference>
<dbReference type="Gene3D" id="2.160.20.10">
    <property type="entry name" value="Single-stranded right-handed beta-helix, Pectin lyase-like"/>
    <property type="match status" value="1"/>
</dbReference>
<dbReference type="RefSeq" id="WP_045270790.1">
    <property type="nucleotide sequence ID" value="NZ_JYIX01000025.1"/>
</dbReference>
<accession>A0A0F0LQ25</accession>
<keyword evidence="4" id="KW-1185">Reference proteome</keyword>
<dbReference type="CDD" id="cd14251">
    <property type="entry name" value="PL-6"/>
    <property type="match status" value="1"/>
</dbReference>